<organism evidence="1">
    <name type="scientific">marine metagenome</name>
    <dbReference type="NCBI Taxonomy" id="408172"/>
    <lineage>
        <taxon>unclassified sequences</taxon>
        <taxon>metagenomes</taxon>
        <taxon>ecological metagenomes</taxon>
    </lineage>
</organism>
<dbReference type="EMBL" id="UINC01101564">
    <property type="protein sequence ID" value="SVC62464.1"/>
    <property type="molecule type" value="Genomic_DNA"/>
</dbReference>
<protein>
    <submittedName>
        <fullName evidence="1">Uncharacterized protein</fullName>
    </submittedName>
</protein>
<gene>
    <name evidence="1" type="ORF">METZ01_LOCUS315318</name>
</gene>
<reference evidence="1" key="1">
    <citation type="submission" date="2018-05" db="EMBL/GenBank/DDBJ databases">
        <authorList>
            <person name="Lanie J.A."/>
            <person name="Ng W.-L."/>
            <person name="Kazmierczak K.M."/>
            <person name="Andrzejewski T.M."/>
            <person name="Davidsen T.M."/>
            <person name="Wayne K.J."/>
            <person name="Tettelin H."/>
            <person name="Glass J.I."/>
            <person name="Rusch D."/>
            <person name="Podicherti R."/>
            <person name="Tsui H.-C.T."/>
            <person name="Winkler M.E."/>
        </authorList>
    </citation>
    <scope>NUCLEOTIDE SEQUENCE</scope>
</reference>
<accession>A0A382NMQ2</accession>
<proteinExistence type="predicted"/>
<feature type="non-terminal residue" evidence="1">
    <location>
        <position position="1"/>
    </location>
</feature>
<sequence length="44" mass="4619">VGFTCSSVSRVNVHPEHPPDFAPTLRYGFGSIPSTDLLNSSAAS</sequence>
<name>A0A382NMQ2_9ZZZZ</name>
<evidence type="ECO:0000313" key="1">
    <source>
        <dbReference type="EMBL" id="SVC62464.1"/>
    </source>
</evidence>
<dbReference type="AlphaFoldDB" id="A0A382NMQ2"/>